<protein>
    <submittedName>
        <fullName evidence="1">Uncharacterized protein</fullName>
    </submittedName>
</protein>
<evidence type="ECO:0000313" key="1">
    <source>
        <dbReference type="EMBL" id="MPL68722.1"/>
    </source>
</evidence>
<reference evidence="1" key="1">
    <citation type="submission" date="2019-08" db="EMBL/GenBank/DDBJ databases">
        <authorList>
            <person name="Kucharzyk K."/>
            <person name="Murdoch R.W."/>
            <person name="Higgins S."/>
            <person name="Loffler F."/>
        </authorList>
    </citation>
    <scope>NUCLEOTIDE SEQUENCE</scope>
</reference>
<gene>
    <name evidence="1" type="ORF">SDC9_14450</name>
</gene>
<dbReference type="EMBL" id="VSSQ01000043">
    <property type="protein sequence ID" value="MPL68722.1"/>
    <property type="molecule type" value="Genomic_DNA"/>
</dbReference>
<proteinExistence type="predicted"/>
<name>A0A644TR31_9ZZZZ</name>
<comment type="caution">
    <text evidence="1">The sequence shown here is derived from an EMBL/GenBank/DDBJ whole genome shotgun (WGS) entry which is preliminary data.</text>
</comment>
<accession>A0A644TR31</accession>
<dbReference type="AlphaFoldDB" id="A0A644TR31"/>
<organism evidence="1">
    <name type="scientific">bioreactor metagenome</name>
    <dbReference type="NCBI Taxonomy" id="1076179"/>
    <lineage>
        <taxon>unclassified sequences</taxon>
        <taxon>metagenomes</taxon>
        <taxon>ecological metagenomes</taxon>
    </lineage>
</organism>
<sequence>MNTFMSFIFDEAQVRIHQDDMGSIAITDGTDSRRLLSLVAIVITHQ</sequence>